<dbReference type="AlphaFoldDB" id="A0A5R8ZKK1"/>
<protein>
    <submittedName>
        <fullName evidence="1">Uncharacterized protein</fullName>
    </submittedName>
</protein>
<proteinExistence type="predicted"/>
<dbReference type="EMBL" id="VAUA01000004">
    <property type="protein sequence ID" value="TLP65914.1"/>
    <property type="molecule type" value="Genomic_DNA"/>
</dbReference>
<evidence type="ECO:0000313" key="3">
    <source>
        <dbReference type="Proteomes" id="UP000305041"/>
    </source>
</evidence>
<dbReference type="EMBL" id="WSFO01000003">
    <property type="protein sequence ID" value="KAE9631130.1"/>
    <property type="molecule type" value="Genomic_DNA"/>
</dbReference>
<dbReference type="Proteomes" id="UP000441586">
    <property type="component" value="Unassembled WGS sequence"/>
</dbReference>
<accession>A0A6A4RCI7</accession>
<accession>A0A5R8ZKK1</accession>
<evidence type="ECO:0000313" key="1">
    <source>
        <dbReference type="EMBL" id="KAE9631130.1"/>
    </source>
</evidence>
<sequence>MQVNLNSTLTCPHCGHEKTEEMPSDSCQWFYDCTNCAAVLKPLQGDCCVFCSYGTRPCPPIQKGDTCCS</sequence>
<reference evidence="1 4" key="2">
    <citation type="submission" date="2019-12" db="EMBL/GenBank/DDBJ databases">
        <authorList>
            <person name="Zhang Y.-J."/>
        </authorList>
    </citation>
    <scope>NUCLEOTIDE SEQUENCE [LARGE SCALE GENOMIC DNA]</scope>
    <source>
        <strain evidence="1 4">H18S-6</strain>
    </source>
</reference>
<reference evidence="2 3" key="1">
    <citation type="submission" date="2019-05" db="EMBL/GenBank/DDBJ databases">
        <title>Draft genome sequence of Pelagicola sp. DSW4-44.</title>
        <authorList>
            <person name="Oh J."/>
        </authorList>
    </citation>
    <scope>NUCLEOTIDE SEQUENCE [LARGE SCALE GENOMIC DNA]</scope>
    <source>
        <strain evidence="2 3">DSW4-44</strain>
    </source>
</reference>
<dbReference type="RefSeq" id="WP_138162981.1">
    <property type="nucleotide sequence ID" value="NZ_VAUA01000004.1"/>
</dbReference>
<evidence type="ECO:0000313" key="4">
    <source>
        <dbReference type="Proteomes" id="UP000441586"/>
    </source>
</evidence>
<dbReference type="OrthoDB" id="332228at2"/>
<name>A0A5R8ZKK1_9RHOB</name>
<gene>
    <name evidence="2" type="ORF">FEE96_10515</name>
    <name evidence="1" type="ORF">GP644_07920</name>
</gene>
<organism evidence="1 4">
    <name type="scientific">Parasedimentitalea maritima</name>
    <dbReference type="NCBI Taxonomy" id="2578117"/>
    <lineage>
        <taxon>Bacteria</taxon>
        <taxon>Pseudomonadati</taxon>
        <taxon>Pseudomonadota</taxon>
        <taxon>Alphaproteobacteria</taxon>
        <taxon>Rhodobacterales</taxon>
        <taxon>Paracoccaceae</taxon>
        <taxon>Parasedimentitalea</taxon>
    </lineage>
</organism>
<keyword evidence="3" id="KW-1185">Reference proteome</keyword>
<dbReference type="InterPro" id="IPR047677">
    <property type="entry name" value="GDCCVxC"/>
</dbReference>
<comment type="caution">
    <text evidence="1">The sequence shown here is derived from an EMBL/GenBank/DDBJ whole genome shotgun (WGS) entry which is preliminary data.</text>
</comment>
<dbReference type="Proteomes" id="UP000305041">
    <property type="component" value="Unassembled WGS sequence"/>
</dbReference>
<evidence type="ECO:0000313" key="2">
    <source>
        <dbReference type="EMBL" id="TLP65914.1"/>
    </source>
</evidence>
<dbReference type="NCBIfam" id="NF041374">
    <property type="entry name" value="GDCCVxC"/>
    <property type="match status" value="1"/>
</dbReference>